<evidence type="ECO:0000256" key="4">
    <source>
        <dbReference type="ARBA" id="ARBA00008236"/>
    </source>
</evidence>
<evidence type="ECO:0000313" key="11">
    <source>
        <dbReference type="EMBL" id="OWJ75071.1"/>
    </source>
</evidence>
<dbReference type="GO" id="GO:0006508">
    <property type="term" value="P:proteolysis"/>
    <property type="evidence" value="ECO:0007669"/>
    <property type="project" value="UniProtKB-KW"/>
</dbReference>
<proteinExistence type="inferred from homology"/>
<comment type="cofactor">
    <cofactor evidence="1">
        <name>Co(2+)</name>
        <dbReference type="ChEBI" id="CHEBI:48828"/>
    </cofactor>
</comment>
<dbReference type="GO" id="GO:0046872">
    <property type="term" value="F:metal ion binding"/>
    <property type="evidence" value="ECO:0007669"/>
    <property type="project" value="UniProtKB-KW"/>
</dbReference>
<evidence type="ECO:0000313" key="12">
    <source>
        <dbReference type="Proteomes" id="UP000196878"/>
    </source>
</evidence>
<keyword evidence="9" id="KW-0482">Metalloprotease</keyword>
<evidence type="ECO:0000256" key="5">
    <source>
        <dbReference type="ARBA" id="ARBA00022438"/>
    </source>
</evidence>
<dbReference type="PANTHER" id="PTHR34448:SF3">
    <property type="entry name" value="AMINOPEPTIDASE AMPS"/>
    <property type="match status" value="1"/>
</dbReference>
<dbReference type="Gene3D" id="3.40.1830.10">
    <property type="entry name" value="Thermophilic metalloprotease (M29)"/>
    <property type="match status" value="1"/>
</dbReference>
<comment type="cofactor">
    <cofactor evidence="2">
        <name>Mg(2+)</name>
        <dbReference type="ChEBI" id="CHEBI:18420"/>
    </cofactor>
</comment>
<keyword evidence="7" id="KW-0479">Metal-binding</keyword>
<sequence length="430" mass="45833">MNKPSPVDPSNGPVSGPATGPVSEERLDRLAEVAVKVGLNLQPGQDLVLTAPVAALPLVRRIAARAYAAGAGVVTPILSDEGVTLARFQQGRDASFDRAPDWLYRGMAAAYDGNAARLAVSGDNPMLLAEQDPARVARANRANSAAYKPALEKISNFDINWNIVSYPNPSWARLVFPDLPEEEAVARLADAIFAASRVDGPDPVAAWAAHNAALKTRAGWLNGHRFAALHFTGPGTDLTVGLADGHEWMGGASPAKNGITCNPNIPTEEVFTTPHSRRVEGYVRSTKPLAHQGTLIDNIEVRFERGRITEARATRGEAVLLKALDTDEGARRLGEVALVPHSSPISQSGLLFYNTLFDENAACHIALGQCYSKCFIDGATLTPEQIAAQGGNSSLIHVDWMIGSGEIDIDGIGADGTRVPVFRKGEWATR</sequence>
<keyword evidence="8" id="KW-0378">Hydrolase</keyword>
<dbReference type="InterPro" id="IPR035097">
    <property type="entry name" value="M29_N-terminal"/>
</dbReference>
<evidence type="ECO:0000256" key="6">
    <source>
        <dbReference type="ARBA" id="ARBA00022670"/>
    </source>
</evidence>
<evidence type="ECO:0000256" key="2">
    <source>
        <dbReference type="ARBA" id="ARBA00001946"/>
    </source>
</evidence>
<gene>
    <name evidence="11" type="ORF">CDV49_17915</name>
</gene>
<dbReference type="OrthoDB" id="9803993at2"/>
<evidence type="ECO:0000256" key="8">
    <source>
        <dbReference type="ARBA" id="ARBA00022801"/>
    </source>
</evidence>
<comment type="cofactor">
    <cofactor evidence="3">
        <name>Zn(2+)</name>
        <dbReference type="ChEBI" id="CHEBI:29105"/>
    </cofactor>
</comment>
<dbReference type="EMBL" id="NIPW01000045">
    <property type="protein sequence ID" value="OWJ75071.1"/>
    <property type="molecule type" value="Genomic_DNA"/>
</dbReference>
<keyword evidence="12" id="KW-1185">Reference proteome</keyword>
<dbReference type="RefSeq" id="WP_088216749.1">
    <property type="nucleotide sequence ID" value="NZ_NIPW01000045.1"/>
</dbReference>
<dbReference type="PANTHER" id="PTHR34448">
    <property type="entry name" value="AMINOPEPTIDASE"/>
    <property type="match status" value="1"/>
</dbReference>
<dbReference type="SUPFAM" id="SSF144052">
    <property type="entry name" value="Thermophilic metalloprotease-like"/>
    <property type="match status" value="1"/>
</dbReference>
<dbReference type="Pfam" id="PF02073">
    <property type="entry name" value="Peptidase_M29"/>
    <property type="match status" value="1"/>
</dbReference>
<evidence type="ECO:0000256" key="10">
    <source>
        <dbReference type="SAM" id="MobiDB-lite"/>
    </source>
</evidence>
<dbReference type="GO" id="GO:0008237">
    <property type="term" value="F:metallopeptidase activity"/>
    <property type="evidence" value="ECO:0007669"/>
    <property type="project" value="UniProtKB-KW"/>
</dbReference>
<evidence type="ECO:0000256" key="9">
    <source>
        <dbReference type="ARBA" id="ARBA00023049"/>
    </source>
</evidence>
<comment type="caution">
    <text evidence="11">The sequence shown here is derived from an EMBL/GenBank/DDBJ whole genome shotgun (WGS) entry which is preliminary data.</text>
</comment>
<feature type="region of interest" description="Disordered" evidence="10">
    <location>
        <begin position="1"/>
        <end position="22"/>
    </location>
</feature>
<dbReference type="InterPro" id="IPR000787">
    <property type="entry name" value="Peptidase_M29"/>
</dbReference>
<dbReference type="InterPro" id="IPR052170">
    <property type="entry name" value="M29_Exopeptidase"/>
</dbReference>
<keyword evidence="6" id="KW-0645">Protease</keyword>
<evidence type="ECO:0000256" key="1">
    <source>
        <dbReference type="ARBA" id="ARBA00001941"/>
    </source>
</evidence>
<name>A0A212A7A1_9RHOB</name>
<evidence type="ECO:0000256" key="3">
    <source>
        <dbReference type="ARBA" id="ARBA00001947"/>
    </source>
</evidence>
<protein>
    <submittedName>
        <fullName evidence="11">Aminopeptidase</fullName>
    </submittedName>
</protein>
<dbReference type="Proteomes" id="UP000196878">
    <property type="component" value="Unassembled WGS sequence"/>
</dbReference>
<accession>A0A212A7A1</accession>
<keyword evidence="5 11" id="KW-0031">Aminopeptidase</keyword>
<dbReference type="AlphaFoldDB" id="A0A212A7A1"/>
<comment type="similarity">
    <text evidence="4">Belongs to the peptidase M29 family.</text>
</comment>
<reference evidence="11 12" key="1">
    <citation type="submission" date="2016-12" db="EMBL/GenBank/DDBJ databases">
        <title>Comparison of Traditional DNA-DNA Hybridization with In Silico Genomic Analysis.</title>
        <authorList>
            <person name="Nicholson A.C."/>
            <person name="Humrighouse B.W."/>
            <person name="Graziano J."/>
            <person name="Lasker B."/>
            <person name="Whitney A.M."/>
            <person name="Mcquiston J.R."/>
        </authorList>
    </citation>
    <scope>NUCLEOTIDE SEQUENCE [LARGE SCALE GENOMIC DNA]</scope>
    <source>
        <strain evidence="11 12">H2240</strain>
    </source>
</reference>
<dbReference type="GO" id="GO:0004177">
    <property type="term" value="F:aminopeptidase activity"/>
    <property type="evidence" value="ECO:0007669"/>
    <property type="project" value="UniProtKB-KW"/>
</dbReference>
<dbReference type="PRINTS" id="PR00919">
    <property type="entry name" value="THERMOPTASE"/>
</dbReference>
<organism evidence="11 12">
    <name type="scientific">Haematobacter genomosp. 1</name>
    <dbReference type="NCBI Taxonomy" id="366618"/>
    <lineage>
        <taxon>Bacteria</taxon>
        <taxon>Pseudomonadati</taxon>
        <taxon>Pseudomonadota</taxon>
        <taxon>Alphaproteobacteria</taxon>
        <taxon>Rhodobacterales</taxon>
        <taxon>Paracoccaceae</taxon>
        <taxon>Haematobacter</taxon>
    </lineage>
</organism>
<evidence type="ECO:0000256" key="7">
    <source>
        <dbReference type="ARBA" id="ARBA00022723"/>
    </source>
</evidence>